<gene>
    <name evidence="2" type="ORF">EBN03_05305</name>
</gene>
<proteinExistence type="predicted"/>
<dbReference type="InterPro" id="IPR043917">
    <property type="entry name" value="DUF5753"/>
</dbReference>
<organism evidence="2 3">
    <name type="scientific">Nocardia stercoris</name>
    <dbReference type="NCBI Taxonomy" id="2483361"/>
    <lineage>
        <taxon>Bacteria</taxon>
        <taxon>Bacillati</taxon>
        <taxon>Actinomycetota</taxon>
        <taxon>Actinomycetes</taxon>
        <taxon>Mycobacteriales</taxon>
        <taxon>Nocardiaceae</taxon>
        <taxon>Nocardia</taxon>
    </lineage>
</organism>
<dbReference type="GO" id="GO:0003677">
    <property type="term" value="F:DNA binding"/>
    <property type="evidence" value="ECO:0007669"/>
    <property type="project" value="InterPro"/>
</dbReference>
<dbReference type="OrthoDB" id="2897536at2"/>
<evidence type="ECO:0000313" key="2">
    <source>
        <dbReference type="EMBL" id="RMI35646.1"/>
    </source>
</evidence>
<comment type="caution">
    <text evidence="2">The sequence shown here is derived from an EMBL/GenBank/DDBJ whole genome shotgun (WGS) entry which is preliminary data.</text>
</comment>
<protein>
    <submittedName>
        <fullName evidence="2">Helix-turn-helix domain-containing protein</fullName>
    </submittedName>
</protein>
<evidence type="ECO:0000313" key="3">
    <source>
        <dbReference type="Proteomes" id="UP000279275"/>
    </source>
</evidence>
<dbReference type="PROSITE" id="PS50943">
    <property type="entry name" value="HTH_CROC1"/>
    <property type="match status" value="1"/>
</dbReference>
<dbReference type="Gene3D" id="1.10.260.40">
    <property type="entry name" value="lambda repressor-like DNA-binding domains"/>
    <property type="match status" value="1"/>
</dbReference>
<reference evidence="2 3" key="1">
    <citation type="submission" date="2018-10" db="EMBL/GenBank/DDBJ databases">
        <title>Isolation from cow dung.</title>
        <authorList>
            <person name="Ling L."/>
        </authorList>
    </citation>
    <scope>NUCLEOTIDE SEQUENCE [LARGE SCALE GENOMIC DNA]</scope>
    <source>
        <strain evidence="2 3">NEAU-LL90</strain>
    </source>
</reference>
<dbReference type="InterPro" id="IPR001387">
    <property type="entry name" value="Cro/C1-type_HTH"/>
</dbReference>
<feature type="domain" description="HTH cro/C1-type" evidence="1">
    <location>
        <begin position="19"/>
        <end position="73"/>
    </location>
</feature>
<dbReference type="SUPFAM" id="SSF47413">
    <property type="entry name" value="lambda repressor-like DNA-binding domains"/>
    <property type="match status" value="1"/>
</dbReference>
<dbReference type="AlphaFoldDB" id="A0A3M2LF22"/>
<evidence type="ECO:0000259" key="1">
    <source>
        <dbReference type="PROSITE" id="PS50943"/>
    </source>
</evidence>
<dbReference type="Proteomes" id="UP000279275">
    <property type="component" value="Unassembled WGS sequence"/>
</dbReference>
<dbReference type="InterPro" id="IPR010982">
    <property type="entry name" value="Lambda_DNA-bd_dom_sf"/>
</dbReference>
<dbReference type="SMART" id="SM00530">
    <property type="entry name" value="HTH_XRE"/>
    <property type="match status" value="1"/>
</dbReference>
<dbReference type="EMBL" id="RFFH01000001">
    <property type="protein sequence ID" value="RMI35646.1"/>
    <property type="molecule type" value="Genomic_DNA"/>
</dbReference>
<sequence length="293" mass="32630">MAGKRTVLTVQLRRLAALLSEMRERAGISKEVVSERTGINVTTLYRIESAQARPQRRTLMAMLDLYGVDDAGRSDVIQLLQEAQKPGMSRPFEAAVSDVYAAYINFESDARSERMYELSCIPGLLQTERYAWAVLDTTMPKVDAGVVEQRLRARVERAKVLNREGNPLELWVVLDEAAIRRVVGGAEVMREQLLRLAEESEKRNVILQVLPFDAGAHPAMVGSFVLLDFFPEHGDPELVYVEGIAGDNIVEGETEIRRFGVMFDQLRAMALSPRDSIALIHEVADSLADSGLS</sequence>
<accession>A0A3M2LF22</accession>
<keyword evidence="3" id="KW-1185">Reference proteome</keyword>
<dbReference type="CDD" id="cd00093">
    <property type="entry name" value="HTH_XRE"/>
    <property type="match status" value="1"/>
</dbReference>
<name>A0A3M2LF22_9NOCA</name>
<dbReference type="RefSeq" id="WP_122186622.1">
    <property type="nucleotide sequence ID" value="NZ_RFFH01000001.1"/>
</dbReference>
<dbReference type="Pfam" id="PF19054">
    <property type="entry name" value="DUF5753"/>
    <property type="match status" value="1"/>
</dbReference>
<dbReference type="Pfam" id="PF13560">
    <property type="entry name" value="HTH_31"/>
    <property type="match status" value="1"/>
</dbReference>